<evidence type="ECO:0000256" key="4">
    <source>
        <dbReference type="ARBA" id="ARBA00022679"/>
    </source>
</evidence>
<keyword evidence="10" id="KW-1133">Transmembrane helix</keyword>
<keyword evidence="7" id="KW-0067">ATP-binding</keyword>
<evidence type="ECO:0000256" key="2">
    <source>
        <dbReference type="ARBA" id="ARBA00012438"/>
    </source>
</evidence>
<feature type="domain" description="Signal transduction histidine kinase subgroup 3 dimerisation and phosphoacceptor" evidence="11">
    <location>
        <begin position="80"/>
        <end position="144"/>
    </location>
</feature>
<feature type="transmembrane region" description="Helical" evidence="10">
    <location>
        <begin position="40"/>
        <end position="58"/>
    </location>
</feature>
<dbReference type="Gene3D" id="3.30.565.10">
    <property type="entry name" value="Histidine kinase-like ATPase, C-terminal domain"/>
    <property type="match status" value="1"/>
</dbReference>
<evidence type="ECO:0000256" key="9">
    <source>
        <dbReference type="SAM" id="MobiDB-lite"/>
    </source>
</evidence>
<dbReference type="RefSeq" id="WP_120461548.1">
    <property type="nucleotide sequence ID" value="NZ_BMIW01000040.1"/>
</dbReference>
<dbReference type="CDD" id="cd16917">
    <property type="entry name" value="HATPase_UhpB-NarQ-NarX-like"/>
    <property type="match status" value="1"/>
</dbReference>
<dbReference type="EC" id="2.7.13.3" evidence="2"/>
<keyword evidence="10" id="KW-0472">Membrane</keyword>
<proteinExistence type="predicted"/>
<dbReference type="Proteomes" id="UP000608420">
    <property type="component" value="Unassembled WGS sequence"/>
</dbReference>
<evidence type="ECO:0000256" key="3">
    <source>
        <dbReference type="ARBA" id="ARBA00022553"/>
    </source>
</evidence>
<accession>A0ABQ1W560</accession>
<keyword evidence="5" id="KW-0547">Nucleotide-binding</keyword>
<dbReference type="PANTHER" id="PTHR24421:SF10">
    <property type="entry name" value="NITRATE_NITRITE SENSOR PROTEIN NARQ"/>
    <property type="match status" value="1"/>
</dbReference>
<evidence type="ECO:0000313" key="12">
    <source>
        <dbReference type="EMBL" id="GGG15114.1"/>
    </source>
</evidence>
<feature type="region of interest" description="Disordered" evidence="9">
    <location>
        <begin position="266"/>
        <end position="285"/>
    </location>
</feature>
<dbReference type="EMBL" id="BMIW01000040">
    <property type="protein sequence ID" value="GGG15114.1"/>
    <property type="molecule type" value="Genomic_DNA"/>
</dbReference>
<keyword evidence="4" id="KW-0808">Transferase</keyword>
<dbReference type="InterPro" id="IPR050482">
    <property type="entry name" value="Sensor_HK_TwoCompSys"/>
</dbReference>
<keyword evidence="6" id="KW-0418">Kinase</keyword>
<feature type="compositionally biased region" description="Basic and acidic residues" evidence="9">
    <location>
        <begin position="274"/>
        <end position="285"/>
    </location>
</feature>
<dbReference type="InterPro" id="IPR036890">
    <property type="entry name" value="HATPase_C_sf"/>
</dbReference>
<reference evidence="13" key="1">
    <citation type="journal article" date="2019" name="Int. J. Syst. Evol. Microbiol.">
        <title>The Global Catalogue of Microorganisms (GCM) 10K type strain sequencing project: providing services to taxonomists for standard genome sequencing and annotation.</title>
        <authorList>
            <consortium name="The Broad Institute Genomics Platform"/>
            <consortium name="The Broad Institute Genome Sequencing Center for Infectious Disease"/>
            <person name="Wu L."/>
            <person name="Ma J."/>
        </authorList>
    </citation>
    <scope>NUCLEOTIDE SEQUENCE [LARGE SCALE GENOMIC DNA]</scope>
    <source>
        <strain evidence="13">CGMCC 1.15420</strain>
    </source>
</reference>
<keyword evidence="3" id="KW-0597">Phosphoprotein</keyword>
<name>A0ABQ1W560_9BACL</name>
<evidence type="ECO:0000313" key="13">
    <source>
        <dbReference type="Proteomes" id="UP000608420"/>
    </source>
</evidence>
<dbReference type="InterPro" id="IPR011712">
    <property type="entry name" value="Sig_transdc_His_kin_sub3_dim/P"/>
</dbReference>
<organism evidence="12 13">
    <name type="scientific">Paenibacillus aceti</name>
    <dbReference type="NCBI Taxonomy" id="1820010"/>
    <lineage>
        <taxon>Bacteria</taxon>
        <taxon>Bacillati</taxon>
        <taxon>Bacillota</taxon>
        <taxon>Bacilli</taxon>
        <taxon>Bacillales</taxon>
        <taxon>Paenibacillaceae</taxon>
        <taxon>Paenibacillus</taxon>
    </lineage>
</organism>
<dbReference type="Pfam" id="PF07730">
    <property type="entry name" value="HisKA_3"/>
    <property type="match status" value="1"/>
</dbReference>
<protein>
    <recommendedName>
        <fullName evidence="2">histidine kinase</fullName>
        <ecNumber evidence="2">2.7.13.3</ecNumber>
    </recommendedName>
</protein>
<keyword evidence="13" id="KW-1185">Reference proteome</keyword>
<dbReference type="SUPFAM" id="SSF55874">
    <property type="entry name" value="ATPase domain of HSP90 chaperone/DNA topoisomerase II/histidine kinase"/>
    <property type="match status" value="1"/>
</dbReference>
<dbReference type="Gene3D" id="1.20.5.1930">
    <property type="match status" value="1"/>
</dbReference>
<feature type="transmembrane region" description="Helical" evidence="10">
    <location>
        <begin position="7"/>
        <end position="24"/>
    </location>
</feature>
<evidence type="ECO:0000259" key="11">
    <source>
        <dbReference type="Pfam" id="PF07730"/>
    </source>
</evidence>
<evidence type="ECO:0000256" key="6">
    <source>
        <dbReference type="ARBA" id="ARBA00022777"/>
    </source>
</evidence>
<gene>
    <name evidence="12" type="ORF">GCM10010913_41260</name>
</gene>
<evidence type="ECO:0000256" key="7">
    <source>
        <dbReference type="ARBA" id="ARBA00022840"/>
    </source>
</evidence>
<comment type="catalytic activity">
    <reaction evidence="1">
        <text>ATP + protein L-histidine = ADP + protein N-phospho-L-histidine.</text>
        <dbReference type="EC" id="2.7.13.3"/>
    </reaction>
</comment>
<evidence type="ECO:0000256" key="5">
    <source>
        <dbReference type="ARBA" id="ARBA00022741"/>
    </source>
</evidence>
<evidence type="ECO:0000256" key="8">
    <source>
        <dbReference type="ARBA" id="ARBA00023012"/>
    </source>
</evidence>
<comment type="caution">
    <text evidence="12">The sequence shown here is derived from an EMBL/GenBank/DDBJ whole genome shotgun (WGS) entry which is preliminary data.</text>
</comment>
<evidence type="ECO:0000256" key="1">
    <source>
        <dbReference type="ARBA" id="ARBA00000085"/>
    </source>
</evidence>
<sequence length="285" mass="32985">MSYRQLKWMILIVPTLLIGIWEYVRHQFLMPYLSMDAGNYLTPVLLFMISVTLQYKWFRKLESMQEELQKERAHKASWEEREQLARELHDGIAQSLFLLSVKVDRAEKRQRSSGEAANLDELRGAIQDVNRYVRQAISDLKLPPDIDAEGNWLSFTERIQQIADEYQLGLHLDWTLAEEQWSAKEQLELLACIREAIVNAGKHAAVQEIFVQGMEQEGAFQVKITDRGSGFTVGDISPERYGLRIIKQRAEKMKWKLTMESMSGETTITIQGGHKNDENPRTDRG</sequence>
<dbReference type="PANTHER" id="PTHR24421">
    <property type="entry name" value="NITRATE/NITRITE SENSOR PROTEIN NARX-RELATED"/>
    <property type="match status" value="1"/>
</dbReference>
<evidence type="ECO:0000256" key="10">
    <source>
        <dbReference type="SAM" id="Phobius"/>
    </source>
</evidence>
<keyword evidence="10" id="KW-0812">Transmembrane</keyword>
<keyword evidence="8" id="KW-0902">Two-component regulatory system</keyword>